<name>A0A4P7MZD1_PYROR</name>
<gene>
    <name evidence="2" type="ORF">PoMZ_09304</name>
</gene>
<proteinExistence type="predicted"/>
<dbReference type="Proteomes" id="UP000294847">
    <property type="component" value="Chromosome 1"/>
</dbReference>
<reference evidence="2 3" key="1">
    <citation type="journal article" date="2019" name="Mol. Biol. Evol.">
        <title>Blast fungal genomes show frequent chromosomal changes, gene gains and losses, and effector gene turnover.</title>
        <authorList>
            <person name="Gomez Luciano L.B."/>
            <person name="Jason Tsai I."/>
            <person name="Chuma I."/>
            <person name="Tosa Y."/>
            <person name="Chen Y.H."/>
            <person name="Li J.Y."/>
            <person name="Li M.Y."/>
            <person name="Jade Lu M.Y."/>
            <person name="Nakayashiki H."/>
            <person name="Li W.H."/>
        </authorList>
    </citation>
    <scope>NUCLEOTIDE SEQUENCE [LARGE SCALE GENOMIC DNA]</scope>
    <source>
        <strain evidence="2">MZ5-1-6</strain>
    </source>
</reference>
<feature type="region of interest" description="Disordered" evidence="1">
    <location>
        <begin position="1"/>
        <end position="52"/>
    </location>
</feature>
<dbReference type="AlphaFoldDB" id="A0A4P7MZD1"/>
<feature type="non-terminal residue" evidence="2">
    <location>
        <position position="1"/>
    </location>
</feature>
<evidence type="ECO:0000256" key="1">
    <source>
        <dbReference type="SAM" id="MobiDB-lite"/>
    </source>
</evidence>
<evidence type="ECO:0000313" key="3">
    <source>
        <dbReference type="Proteomes" id="UP000294847"/>
    </source>
</evidence>
<organism evidence="2 3">
    <name type="scientific">Pyricularia oryzae</name>
    <name type="common">Rice blast fungus</name>
    <name type="synonym">Magnaporthe oryzae</name>
    <dbReference type="NCBI Taxonomy" id="318829"/>
    <lineage>
        <taxon>Eukaryota</taxon>
        <taxon>Fungi</taxon>
        <taxon>Dikarya</taxon>
        <taxon>Ascomycota</taxon>
        <taxon>Pezizomycotina</taxon>
        <taxon>Sordariomycetes</taxon>
        <taxon>Sordariomycetidae</taxon>
        <taxon>Magnaporthales</taxon>
        <taxon>Pyriculariaceae</taxon>
        <taxon>Pyricularia</taxon>
    </lineage>
</organism>
<sequence length="52" mass="5690">VSGTKLSALGRRPTELASRVGPTHQPSEIVHISGRKRDECARKQRNIHVAGM</sequence>
<protein>
    <submittedName>
        <fullName evidence="2">Uncharacterized protein</fullName>
    </submittedName>
</protein>
<evidence type="ECO:0000313" key="2">
    <source>
        <dbReference type="EMBL" id="QBZ53616.1"/>
    </source>
</evidence>
<accession>A0A4P7MZD1</accession>
<dbReference type="EMBL" id="CP034204">
    <property type="protein sequence ID" value="QBZ53616.1"/>
    <property type="molecule type" value="Genomic_DNA"/>
</dbReference>